<name>A0AAX6GWX6_IRIPA</name>
<comment type="caution">
    <text evidence="1">The sequence shown here is derived from an EMBL/GenBank/DDBJ whole genome shotgun (WGS) entry which is preliminary data.</text>
</comment>
<dbReference type="Proteomes" id="UP001140949">
    <property type="component" value="Unassembled WGS sequence"/>
</dbReference>
<evidence type="ECO:0000313" key="2">
    <source>
        <dbReference type="Proteomes" id="UP001140949"/>
    </source>
</evidence>
<keyword evidence="2" id="KW-1185">Reference proteome</keyword>
<dbReference type="EMBL" id="JANAVB010015600">
    <property type="protein sequence ID" value="KAJ6833003.1"/>
    <property type="molecule type" value="Genomic_DNA"/>
</dbReference>
<protein>
    <submittedName>
        <fullName evidence="1">Extensin-like</fullName>
    </submittedName>
</protein>
<dbReference type="AlphaFoldDB" id="A0AAX6GWX6"/>
<proteinExistence type="predicted"/>
<sequence>MSQCRRPSATLARLEDRRRRCLIWHDSGYGSHGLVEEMTKVVEKMEAWAMKMVVLAADVDGGQDLDGVVGEVGVW</sequence>
<reference evidence="1" key="2">
    <citation type="submission" date="2023-04" db="EMBL/GenBank/DDBJ databases">
        <authorList>
            <person name="Bruccoleri R.E."/>
            <person name="Oakeley E.J."/>
            <person name="Faust A.-M."/>
            <person name="Dessus-Babus S."/>
            <person name="Altorfer M."/>
            <person name="Burckhardt D."/>
            <person name="Oertli M."/>
            <person name="Naumann U."/>
            <person name="Petersen F."/>
            <person name="Wong J."/>
        </authorList>
    </citation>
    <scope>NUCLEOTIDE SEQUENCE</scope>
    <source>
        <strain evidence="1">GSM-AAB239-AS_SAM_17_03QT</strain>
        <tissue evidence="1">Leaf</tissue>
    </source>
</reference>
<accession>A0AAX6GWX6</accession>
<gene>
    <name evidence="1" type="ORF">M6B38_342710</name>
</gene>
<evidence type="ECO:0000313" key="1">
    <source>
        <dbReference type="EMBL" id="KAJ6833003.1"/>
    </source>
</evidence>
<organism evidence="1 2">
    <name type="scientific">Iris pallida</name>
    <name type="common">Sweet iris</name>
    <dbReference type="NCBI Taxonomy" id="29817"/>
    <lineage>
        <taxon>Eukaryota</taxon>
        <taxon>Viridiplantae</taxon>
        <taxon>Streptophyta</taxon>
        <taxon>Embryophyta</taxon>
        <taxon>Tracheophyta</taxon>
        <taxon>Spermatophyta</taxon>
        <taxon>Magnoliopsida</taxon>
        <taxon>Liliopsida</taxon>
        <taxon>Asparagales</taxon>
        <taxon>Iridaceae</taxon>
        <taxon>Iridoideae</taxon>
        <taxon>Irideae</taxon>
        <taxon>Iris</taxon>
    </lineage>
</organism>
<reference evidence="1" key="1">
    <citation type="journal article" date="2023" name="GigaByte">
        <title>Genome assembly of the bearded iris, Iris pallida Lam.</title>
        <authorList>
            <person name="Bruccoleri R.E."/>
            <person name="Oakeley E.J."/>
            <person name="Faust A.M.E."/>
            <person name="Altorfer M."/>
            <person name="Dessus-Babus S."/>
            <person name="Burckhardt D."/>
            <person name="Oertli M."/>
            <person name="Naumann U."/>
            <person name="Petersen F."/>
            <person name="Wong J."/>
        </authorList>
    </citation>
    <scope>NUCLEOTIDE SEQUENCE</scope>
    <source>
        <strain evidence="1">GSM-AAB239-AS_SAM_17_03QT</strain>
    </source>
</reference>